<feature type="compositionally biased region" description="Polar residues" evidence="2">
    <location>
        <begin position="22"/>
        <end position="31"/>
    </location>
</feature>
<dbReference type="PANTHER" id="PTHR46825">
    <property type="entry name" value="D-ALANYL-D-ALANINE-CARBOXYPEPTIDASE/ENDOPEPTIDASE AMPH"/>
    <property type="match status" value="1"/>
</dbReference>
<comment type="caution">
    <text evidence="4">The sequence shown here is derived from an EMBL/GenBank/DDBJ whole genome shotgun (WGS) entry which is preliminary data.</text>
</comment>
<feature type="coiled-coil region" evidence="1">
    <location>
        <begin position="201"/>
        <end position="235"/>
    </location>
</feature>
<dbReference type="AlphaFoldDB" id="A0A6V7UIA4"/>
<feature type="compositionally biased region" description="Polar residues" evidence="2">
    <location>
        <begin position="153"/>
        <end position="165"/>
    </location>
</feature>
<gene>
    <name evidence="4" type="ORF">MENT_LOCUS13378</name>
</gene>
<dbReference type="Gene3D" id="3.40.710.10">
    <property type="entry name" value="DD-peptidase/beta-lactamase superfamily"/>
    <property type="match status" value="1"/>
</dbReference>
<name>A0A6V7UIA4_MELEN</name>
<keyword evidence="1" id="KW-0175">Coiled coil</keyword>
<proteinExistence type="predicted"/>
<evidence type="ECO:0000313" key="4">
    <source>
        <dbReference type="EMBL" id="CAD2158849.1"/>
    </source>
</evidence>
<evidence type="ECO:0000256" key="1">
    <source>
        <dbReference type="SAM" id="Coils"/>
    </source>
</evidence>
<evidence type="ECO:0000259" key="3">
    <source>
        <dbReference type="Pfam" id="PF00144"/>
    </source>
</evidence>
<dbReference type="OrthoDB" id="5946976at2759"/>
<evidence type="ECO:0000256" key="2">
    <source>
        <dbReference type="SAM" id="MobiDB-lite"/>
    </source>
</evidence>
<dbReference type="Pfam" id="PF17660">
    <property type="entry name" value="BTRD1"/>
    <property type="match status" value="2"/>
</dbReference>
<accession>A0A6V7UIA4</accession>
<dbReference type="InterPro" id="IPR023650">
    <property type="entry name" value="Beta-lactam_class-A_AS"/>
</dbReference>
<protein>
    <recommendedName>
        <fullName evidence="3">Beta-lactamase-related domain-containing protein</fullName>
    </recommendedName>
</protein>
<organism evidence="4 5">
    <name type="scientific">Meloidogyne enterolobii</name>
    <name type="common">Root-knot nematode worm</name>
    <name type="synonym">Meloidogyne mayaguensis</name>
    <dbReference type="NCBI Taxonomy" id="390850"/>
    <lineage>
        <taxon>Eukaryota</taxon>
        <taxon>Metazoa</taxon>
        <taxon>Ecdysozoa</taxon>
        <taxon>Nematoda</taxon>
        <taxon>Chromadorea</taxon>
        <taxon>Rhabditida</taxon>
        <taxon>Tylenchina</taxon>
        <taxon>Tylenchomorpha</taxon>
        <taxon>Tylenchoidea</taxon>
        <taxon>Meloidogynidae</taxon>
        <taxon>Meloidogyninae</taxon>
        <taxon>Meloidogyne</taxon>
    </lineage>
</organism>
<evidence type="ECO:0000313" key="5">
    <source>
        <dbReference type="Proteomes" id="UP000580250"/>
    </source>
</evidence>
<dbReference type="PANTHER" id="PTHR46825:SF13">
    <property type="entry name" value="BETA-LACTAMASE-RELATED DOMAIN-CONTAINING PROTEIN"/>
    <property type="match status" value="1"/>
</dbReference>
<feature type="region of interest" description="Disordered" evidence="2">
    <location>
        <begin position="1"/>
        <end position="65"/>
    </location>
</feature>
<dbReference type="Proteomes" id="UP000580250">
    <property type="component" value="Unassembled WGS sequence"/>
</dbReference>
<dbReference type="InterPro" id="IPR001466">
    <property type="entry name" value="Beta-lactam-related"/>
</dbReference>
<dbReference type="SUPFAM" id="SSF56601">
    <property type="entry name" value="beta-lactamase/transpeptidase-like"/>
    <property type="match status" value="1"/>
</dbReference>
<dbReference type="EMBL" id="CAJEWN010000072">
    <property type="protein sequence ID" value="CAD2158849.1"/>
    <property type="molecule type" value="Genomic_DNA"/>
</dbReference>
<sequence length="1229" mass="140667">MQRHGENTNEKGSQRGGADSGPKSSSGNNGQKRFEAGGSSSSSKQNEETKKVLKGKEDVKPKEVRPILEQSPEIRASNPIKLLVRNVLSIESGGGDEAILSANAVNLSAEEESKQFSLDSTKSVCLLGEESQISIVGSNVAQSLKRKRNVKNILSNKENTSTSQADGRDLGSSGGSSGSSSGQPPVNKCRLGDECGNYKRLERARGRIRKHRETIEELIAKYGILEADKNKFEAAYKQLYEELEKFRFLPEDRREDFRTLMETDAKQFFDNIDVLLGRKDEIIKIVKKAKKSGKKEVNEQKVVYIHAAMFIKIAWAFFDMGDELVASEMVWGAYSLTIALFYKHFIHIRGHRALSELALIACHYHEKIEWLEFFINRFIQNSHQNFYCGSDSSRTVEGYIIEMEKFLGYFEEIDKREVIYAILPDLPSKPYLPPNPTKEEIEAAKKASVKEYFGIYITYFDKVQGCIGGDGPFEYNYQAKDSSNNSFLHVEATKIKNNEEKINFKNKKRKIRRAMDLKTLENKSKETPKCQIKNGGIYGEEGDESKKARIMKNKNGFWTQIVHPHSPKERDWVMMTGVEHVIDGVLVCSLSYGGRLVSMGHFWDTLGRLNYYAIMHKFNGPVFLKPEPMTYSELLKEAQENEEVDLALTQLCGQDDDGDGKVYFSTYWERLPGVTTRIWFPGSPESDQQKSIFERDGFRLISLCGYNIKNRTARYVGIWQKSTAKNVTSLNPYEAHYGLTLSECLEINDKLSSRQYVAVQFRVFRSLDEILCCAIWEYLPGHRHWIEIGLNLKQMHQKFSRNIFKNKIVKRENSKLISSSILPRQISHFFDVDGESLRFVVLWSDVNYLRFSREPELWPMGRRIPSTYLNGMESQLQPERLNFVAKRVERFMRELDIPGFGYSNIRRGQLVTPDSQFRIGSVSKPITAAAVLLLIDQGRLELDQHVFGPGNSIFGDEFARKKPYEKWVTEITVRHLLEHTAGGWNNIDSDPAWLLPTQNTTTLIEKVLIEQPLITQPGKTWIYSNFGYQLLGYIIERVNIDGFGYEQFVKKYFWEQVGINDIQVARPTLSEKSRREVLYYMAGGNRLGFNPYNLLPAERIGPWGGWIASPIELLRLLIFLDGFKRQEDILSDWAIKEWATPTIASNETYGLGWSLNIMGFNGWQHDGRMPGSASMLVRLDNGISMAVVVNKEYSDRDFFHELGYILHHFGNNCDWWNGTGFDLFGEMEN</sequence>
<dbReference type="InterPro" id="IPR050491">
    <property type="entry name" value="AmpC-like"/>
</dbReference>
<dbReference type="Pfam" id="PF00144">
    <property type="entry name" value="Beta-lactamase"/>
    <property type="match status" value="1"/>
</dbReference>
<dbReference type="PROSITE" id="PS00146">
    <property type="entry name" value="BETA_LACTAMASE_A"/>
    <property type="match status" value="1"/>
</dbReference>
<feature type="compositionally biased region" description="Basic and acidic residues" evidence="2">
    <location>
        <begin position="1"/>
        <end position="13"/>
    </location>
</feature>
<dbReference type="InterPro" id="IPR012338">
    <property type="entry name" value="Beta-lactam/transpept-like"/>
</dbReference>
<feature type="domain" description="Beta-lactamase-related" evidence="3">
    <location>
        <begin position="899"/>
        <end position="1204"/>
    </location>
</feature>
<feature type="region of interest" description="Disordered" evidence="2">
    <location>
        <begin position="153"/>
        <end position="189"/>
    </location>
</feature>
<feature type="compositionally biased region" description="Basic and acidic residues" evidence="2">
    <location>
        <begin position="45"/>
        <end position="65"/>
    </location>
</feature>
<dbReference type="InterPro" id="IPR049511">
    <property type="entry name" value="PGH-like_rpt"/>
</dbReference>
<reference evidence="4 5" key="1">
    <citation type="submission" date="2020-08" db="EMBL/GenBank/DDBJ databases">
        <authorList>
            <person name="Koutsovoulos G."/>
            <person name="Danchin GJ E."/>
        </authorList>
    </citation>
    <scope>NUCLEOTIDE SEQUENCE [LARGE SCALE GENOMIC DNA]</scope>
</reference>